<evidence type="ECO:0000313" key="3">
    <source>
        <dbReference type="Proteomes" id="UP000223506"/>
    </source>
</evidence>
<gene>
    <name evidence="2" type="ORF">SEA_EMMA_96</name>
</gene>
<feature type="region of interest" description="Disordered" evidence="1">
    <location>
        <begin position="75"/>
        <end position="94"/>
    </location>
</feature>
<sequence>MKDHFMIPGSHERLSGPECHCGAGWDRWNSICTTGAKEAPPVMYIEVQVGSQFYAECDCGWAMNTRDDVQLEAGVQQHTDDTGHIWPTGPTEER</sequence>
<dbReference type="Proteomes" id="UP000223506">
    <property type="component" value="Segment"/>
</dbReference>
<evidence type="ECO:0000313" key="2">
    <source>
        <dbReference type="EMBL" id="ASZ72971.1"/>
    </source>
</evidence>
<keyword evidence="3" id="KW-1185">Reference proteome</keyword>
<organism evidence="2 3">
    <name type="scientific">Mycobacterium phage Emma</name>
    <dbReference type="NCBI Taxonomy" id="2027893"/>
    <lineage>
        <taxon>Viruses</taxon>
        <taxon>Duplodnaviria</taxon>
        <taxon>Heunggongvirae</taxon>
        <taxon>Uroviricota</taxon>
        <taxon>Caudoviricetes</taxon>
        <taxon>Gracegardnervirinae</taxon>
        <taxon>Cheoctovirus</taxon>
        <taxon>Cheoctovirus emma</taxon>
    </lineage>
</organism>
<accession>A0A249XMK4</accession>
<protein>
    <submittedName>
        <fullName evidence="2">Uncharacterized protein</fullName>
    </submittedName>
</protein>
<evidence type="ECO:0000256" key="1">
    <source>
        <dbReference type="SAM" id="MobiDB-lite"/>
    </source>
</evidence>
<dbReference type="EMBL" id="MF668270">
    <property type="protein sequence ID" value="ASZ72971.1"/>
    <property type="molecule type" value="Genomic_DNA"/>
</dbReference>
<proteinExistence type="predicted"/>
<name>A0A249XMK4_9CAUD</name>
<reference evidence="2 3" key="1">
    <citation type="submission" date="2017-08" db="EMBL/GenBank/DDBJ databases">
        <authorList>
            <person name="Lee J.T."/>
            <person name="Rodriguez B.O."/>
            <person name="Araradian C.A."/>
            <person name="Abele A.N."/>
            <person name="Bradvica D."/>
            <person name="Santopoalo S.R."/>
            <person name="Estandian L.G."/>
            <person name="Nelson W.B."/>
            <person name="Goodwin E.C."/>
            <person name="Reddi K."/>
            <person name="Moberg-Parker J."/>
            <person name="Garlena R.A."/>
            <person name="Russell D.A."/>
            <person name="Pope W.H."/>
            <person name="Jacobs-Sera D."/>
            <person name="Hendrix R.W."/>
            <person name="Hatfull G.F."/>
        </authorList>
    </citation>
    <scope>NUCLEOTIDE SEQUENCE [LARGE SCALE GENOMIC DNA]</scope>
</reference>